<feature type="compositionally biased region" description="Low complexity" evidence="1">
    <location>
        <begin position="478"/>
        <end position="497"/>
    </location>
</feature>
<dbReference type="eggNOG" id="ENOG502QPW5">
    <property type="taxonomic scope" value="Eukaryota"/>
</dbReference>
<dbReference type="InParanoid" id="B4M350"/>
<dbReference type="Proteomes" id="UP000008792">
    <property type="component" value="Unassembled WGS sequence"/>
</dbReference>
<dbReference type="EMBL" id="CH940651">
    <property type="protein sequence ID" value="EDW65225.1"/>
    <property type="molecule type" value="Genomic_DNA"/>
</dbReference>
<evidence type="ECO:0000313" key="3">
    <source>
        <dbReference type="Proteomes" id="UP000008792"/>
    </source>
</evidence>
<feature type="compositionally biased region" description="Low complexity" evidence="1">
    <location>
        <begin position="412"/>
        <end position="427"/>
    </location>
</feature>
<proteinExistence type="predicted"/>
<dbReference type="AlphaFoldDB" id="B4M350"/>
<feature type="region of interest" description="Disordered" evidence="1">
    <location>
        <begin position="694"/>
        <end position="760"/>
    </location>
</feature>
<dbReference type="HOGENOM" id="CLU_340181_0_0_1"/>
<organism evidence="2 3">
    <name type="scientific">Drosophila virilis</name>
    <name type="common">Fruit fly</name>
    <dbReference type="NCBI Taxonomy" id="7244"/>
    <lineage>
        <taxon>Eukaryota</taxon>
        <taxon>Metazoa</taxon>
        <taxon>Ecdysozoa</taxon>
        <taxon>Arthropoda</taxon>
        <taxon>Hexapoda</taxon>
        <taxon>Insecta</taxon>
        <taxon>Pterygota</taxon>
        <taxon>Neoptera</taxon>
        <taxon>Endopterygota</taxon>
        <taxon>Diptera</taxon>
        <taxon>Brachycera</taxon>
        <taxon>Muscomorpha</taxon>
        <taxon>Ephydroidea</taxon>
        <taxon>Drosophilidae</taxon>
        <taxon>Drosophila</taxon>
    </lineage>
</organism>
<feature type="region of interest" description="Disordered" evidence="1">
    <location>
        <begin position="371"/>
        <end position="431"/>
    </location>
</feature>
<feature type="compositionally biased region" description="Low complexity" evidence="1">
    <location>
        <begin position="712"/>
        <end position="721"/>
    </location>
</feature>
<feature type="compositionally biased region" description="Low complexity" evidence="1">
    <location>
        <begin position="651"/>
        <end position="668"/>
    </location>
</feature>
<evidence type="ECO:0000256" key="1">
    <source>
        <dbReference type="SAM" id="MobiDB-lite"/>
    </source>
</evidence>
<feature type="compositionally biased region" description="Basic residues" evidence="1">
    <location>
        <begin position="451"/>
        <end position="473"/>
    </location>
</feature>
<feature type="compositionally biased region" description="Polar residues" evidence="1">
    <location>
        <begin position="140"/>
        <end position="152"/>
    </location>
</feature>
<feature type="compositionally biased region" description="Basic and acidic residues" evidence="1">
    <location>
        <begin position="129"/>
        <end position="139"/>
    </location>
</feature>
<feature type="region of interest" description="Disordered" evidence="1">
    <location>
        <begin position="645"/>
        <end position="678"/>
    </location>
</feature>
<protein>
    <submittedName>
        <fullName evidence="2">Uncharacterized protein</fullName>
    </submittedName>
</protein>
<dbReference type="KEGG" id="dvi:6631300"/>
<feature type="compositionally biased region" description="Polar residues" evidence="1">
    <location>
        <begin position="498"/>
        <end position="508"/>
    </location>
</feature>
<evidence type="ECO:0000313" key="2">
    <source>
        <dbReference type="EMBL" id="EDW65225.1"/>
    </source>
</evidence>
<feature type="compositionally biased region" description="Basic and acidic residues" evidence="1">
    <location>
        <begin position="727"/>
        <end position="741"/>
    </location>
</feature>
<keyword evidence="3" id="KW-1185">Reference proteome</keyword>
<dbReference type="OrthoDB" id="7861355at2759"/>
<name>B4M350_DROVI</name>
<feature type="region of interest" description="Disordered" evidence="1">
    <location>
        <begin position="122"/>
        <end position="163"/>
    </location>
</feature>
<feature type="region of interest" description="Disordered" evidence="1">
    <location>
        <begin position="444"/>
        <end position="519"/>
    </location>
</feature>
<dbReference type="OMA" id="NTRMQPW"/>
<dbReference type="FunCoup" id="B4M350">
    <property type="interactions" value="4"/>
</dbReference>
<accession>B4M350</accession>
<sequence length="835" mass="93776">MKADQINRLMRVNGRKNLWLLRNTNQLYENAVKSYYERSTSLLPYSPMSQNVKVREENRAPLRILTMQRERSTAPEYPRNHKQMADQAACANSGHLLNTVIQANRRRSMSFSAGGLRMYGKQILNDNGGEGKDSSRPDKSSTNVVSGSNLKGKQQRTDGCVNGNNMDLGGFSGRSMSLPPRTTLELGVGYALGKGKGPPSCKHHFIAIEKTANAGAASLTKRQRRDYDNDADKLMVVDEALKQRLAVRFDRQPEDEPSTARFRLGFGSAGLIDGRQLPGLPKSYTMRGEQATPHNVIKEQTRFQTLGERIRQFEVIQFADGPVAYQAFNRRQGYASGRIQQIGNKHLPKQEPCLSFHNVLHTNHRQRSFNFQTRSQSLESNSEPVSRQKEPLAATQVTNTTGKRIKPPLGPLGPLAPNWRPQQQQQQQHEHKLDALLRPVSIVPTPPSARTKTKLKQCKTPVKIRKTKSKRSVKQTGSIISSSSSCSSSTSSSSSSSPKQANSKTTNAEAMEIVQSKVIVPDEAKTKDAYVEESNQKSNSHADNNAHKAALSNNISRTSHLFYMKSNSRRQEVPAPRLAEQLQAVKKMRVTRKLPVELPKQPQSVKGAHHLLAASASQVSAYKRAYKNRQQILQAEMLHIHAQRLPEQHQQRQQRFQRQQQQCIAQDQPLNKPSGYFPTAAKKYSISQLKADTKTLAKHPAKSAPTKKTSVQQQQQQQQLQPPVKLEPPKRKVRQQPEARKLTTPQTAAQAPPRPSYQQSVSVLAPFDPKQRRKTVPHLAYAYKSAGHVAAVGHVAAAEQSFGAGYKRLQQQQQLHQQLRQRRQQPLESLWRRNY</sequence>
<reference evidence="2 3" key="1">
    <citation type="journal article" date="2007" name="Nature">
        <title>Evolution of genes and genomes on the Drosophila phylogeny.</title>
        <authorList>
            <consortium name="Drosophila 12 Genomes Consortium"/>
            <person name="Clark A.G."/>
            <person name="Eisen M.B."/>
            <person name="Smith D.R."/>
            <person name="Bergman C.M."/>
            <person name="Oliver B."/>
            <person name="Markow T.A."/>
            <person name="Kaufman T.C."/>
            <person name="Kellis M."/>
            <person name="Gelbart W."/>
            <person name="Iyer V.N."/>
            <person name="Pollard D.A."/>
            <person name="Sackton T.B."/>
            <person name="Larracuente A.M."/>
            <person name="Singh N.D."/>
            <person name="Abad J.P."/>
            <person name="Abt D.N."/>
            <person name="Adryan B."/>
            <person name="Aguade M."/>
            <person name="Akashi H."/>
            <person name="Anderson W.W."/>
            <person name="Aquadro C.F."/>
            <person name="Ardell D.H."/>
            <person name="Arguello R."/>
            <person name="Artieri C.G."/>
            <person name="Barbash D.A."/>
            <person name="Barker D."/>
            <person name="Barsanti P."/>
            <person name="Batterham P."/>
            <person name="Batzoglou S."/>
            <person name="Begun D."/>
            <person name="Bhutkar A."/>
            <person name="Blanco E."/>
            <person name="Bosak S.A."/>
            <person name="Bradley R.K."/>
            <person name="Brand A.D."/>
            <person name="Brent M.R."/>
            <person name="Brooks A.N."/>
            <person name="Brown R.H."/>
            <person name="Butlin R.K."/>
            <person name="Caggese C."/>
            <person name="Calvi B.R."/>
            <person name="Bernardo de Carvalho A."/>
            <person name="Caspi A."/>
            <person name="Castrezana S."/>
            <person name="Celniker S.E."/>
            <person name="Chang J.L."/>
            <person name="Chapple C."/>
            <person name="Chatterji S."/>
            <person name="Chinwalla A."/>
            <person name="Civetta A."/>
            <person name="Clifton S.W."/>
            <person name="Comeron J.M."/>
            <person name="Costello J.C."/>
            <person name="Coyne J.A."/>
            <person name="Daub J."/>
            <person name="David R.G."/>
            <person name="Delcher A.L."/>
            <person name="Delehaunty K."/>
            <person name="Do C.B."/>
            <person name="Ebling H."/>
            <person name="Edwards K."/>
            <person name="Eickbush T."/>
            <person name="Evans J.D."/>
            <person name="Filipski A."/>
            <person name="Findeiss S."/>
            <person name="Freyhult E."/>
            <person name="Fulton L."/>
            <person name="Fulton R."/>
            <person name="Garcia A.C."/>
            <person name="Gardiner A."/>
            <person name="Garfield D.A."/>
            <person name="Garvin B.E."/>
            <person name="Gibson G."/>
            <person name="Gilbert D."/>
            <person name="Gnerre S."/>
            <person name="Godfrey J."/>
            <person name="Good R."/>
            <person name="Gotea V."/>
            <person name="Gravely B."/>
            <person name="Greenberg A.J."/>
            <person name="Griffiths-Jones S."/>
            <person name="Gross S."/>
            <person name="Guigo R."/>
            <person name="Gustafson E.A."/>
            <person name="Haerty W."/>
            <person name="Hahn M.W."/>
            <person name="Halligan D.L."/>
            <person name="Halpern A.L."/>
            <person name="Halter G.M."/>
            <person name="Han M.V."/>
            <person name="Heger A."/>
            <person name="Hillier L."/>
            <person name="Hinrichs A.S."/>
            <person name="Holmes I."/>
            <person name="Hoskins R.A."/>
            <person name="Hubisz M.J."/>
            <person name="Hultmark D."/>
            <person name="Huntley M.A."/>
            <person name="Jaffe D.B."/>
            <person name="Jagadeeshan S."/>
            <person name="Jeck W.R."/>
            <person name="Johnson J."/>
            <person name="Jones C.D."/>
            <person name="Jordan W.C."/>
            <person name="Karpen G.H."/>
            <person name="Kataoka E."/>
            <person name="Keightley P.D."/>
            <person name="Kheradpour P."/>
            <person name="Kirkness E.F."/>
            <person name="Koerich L.B."/>
            <person name="Kristiansen K."/>
            <person name="Kudrna D."/>
            <person name="Kulathinal R.J."/>
            <person name="Kumar S."/>
            <person name="Kwok R."/>
            <person name="Lander E."/>
            <person name="Langley C.H."/>
            <person name="Lapoint R."/>
            <person name="Lazzaro B.P."/>
            <person name="Lee S.J."/>
            <person name="Levesque L."/>
            <person name="Li R."/>
            <person name="Lin C.F."/>
            <person name="Lin M.F."/>
            <person name="Lindblad-Toh K."/>
            <person name="Llopart A."/>
            <person name="Long M."/>
            <person name="Low L."/>
            <person name="Lozovsky E."/>
            <person name="Lu J."/>
            <person name="Luo M."/>
            <person name="Machado C.A."/>
            <person name="Makalowski W."/>
            <person name="Marzo M."/>
            <person name="Matsuda M."/>
            <person name="Matzkin L."/>
            <person name="McAllister B."/>
            <person name="McBride C.S."/>
            <person name="McKernan B."/>
            <person name="McKernan K."/>
            <person name="Mendez-Lago M."/>
            <person name="Minx P."/>
            <person name="Mollenhauer M.U."/>
            <person name="Montooth K."/>
            <person name="Mount S.M."/>
            <person name="Mu X."/>
            <person name="Myers E."/>
            <person name="Negre B."/>
            <person name="Newfeld S."/>
            <person name="Nielsen R."/>
            <person name="Noor M.A."/>
            <person name="O'Grady P."/>
            <person name="Pachter L."/>
            <person name="Papaceit M."/>
            <person name="Parisi M.J."/>
            <person name="Parisi M."/>
            <person name="Parts L."/>
            <person name="Pedersen J.S."/>
            <person name="Pesole G."/>
            <person name="Phillippy A.M."/>
            <person name="Ponting C.P."/>
            <person name="Pop M."/>
            <person name="Porcelli D."/>
            <person name="Powell J.R."/>
            <person name="Prohaska S."/>
            <person name="Pruitt K."/>
            <person name="Puig M."/>
            <person name="Quesneville H."/>
            <person name="Ram K.R."/>
            <person name="Rand D."/>
            <person name="Rasmussen M.D."/>
            <person name="Reed L.K."/>
            <person name="Reenan R."/>
            <person name="Reily A."/>
            <person name="Remington K.A."/>
            <person name="Rieger T.T."/>
            <person name="Ritchie M.G."/>
            <person name="Robin C."/>
            <person name="Rogers Y.H."/>
            <person name="Rohde C."/>
            <person name="Rozas J."/>
            <person name="Rubenfield M.J."/>
            <person name="Ruiz A."/>
            <person name="Russo S."/>
            <person name="Salzberg S.L."/>
            <person name="Sanchez-Gracia A."/>
            <person name="Saranga D.J."/>
            <person name="Sato H."/>
            <person name="Schaeffer S.W."/>
            <person name="Schatz M.C."/>
            <person name="Schlenke T."/>
            <person name="Schwartz R."/>
            <person name="Segarra C."/>
            <person name="Singh R.S."/>
            <person name="Sirot L."/>
            <person name="Sirota M."/>
            <person name="Sisneros N.B."/>
            <person name="Smith C.D."/>
            <person name="Smith T.F."/>
            <person name="Spieth J."/>
            <person name="Stage D.E."/>
            <person name="Stark A."/>
            <person name="Stephan W."/>
            <person name="Strausberg R.L."/>
            <person name="Strempel S."/>
            <person name="Sturgill D."/>
            <person name="Sutton G."/>
            <person name="Sutton G.G."/>
            <person name="Tao W."/>
            <person name="Teichmann S."/>
            <person name="Tobari Y.N."/>
            <person name="Tomimura Y."/>
            <person name="Tsolas J.M."/>
            <person name="Valente V.L."/>
            <person name="Venter E."/>
            <person name="Venter J.C."/>
            <person name="Vicario S."/>
            <person name="Vieira F.G."/>
            <person name="Vilella A.J."/>
            <person name="Villasante A."/>
            <person name="Walenz B."/>
            <person name="Wang J."/>
            <person name="Wasserman M."/>
            <person name="Watts T."/>
            <person name="Wilson D."/>
            <person name="Wilson R.K."/>
            <person name="Wing R.A."/>
            <person name="Wolfner M.F."/>
            <person name="Wong A."/>
            <person name="Wong G.K."/>
            <person name="Wu C.I."/>
            <person name="Wu G."/>
            <person name="Yamamoto D."/>
            <person name="Yang H.P."/>
            <person name="Yang S.P."/>
            <person name="Yorke J.A."/>
            <person name="Yoshida K."/>
            <person name="Zdobnov E."/>
            <person name="Zhang P."/>
            <person name="Zhang Y."/>
            <person name="Zimin A.V."/>
            <person name="Baldwin J."/>
            <person name="Abdouelleil A."/>
            <person name="Abdulkadir J."/>
            <person name="Abebe A."/>
            <person name="Abera B."/>
            <person name="Abreu J."/>
            <person name="Acer S.C."/>
            <person name="Aftuck L."/>
            <person name="Alexander A."/>
            <person name="An P."/>
            <person name="Anderson E."/>
            <person name="Anderson S."/>
            <person name="Arachi H."/>
            <person name="Azer M."/>
            <person name="Bachantsang P."/>
            <person name="Barry A."/>
            <person name="Bayul T."/>
            <person name="Berlin A."/>
            <person name="Bessette D."/>
            <person name="Bloom T."/>
            <person name="Blye J."/>
            <person name="Boguslavskiy L."/>
            <person name="Bonnet C."/>
            <person name="Boukhgalter B."/>
            <person name="Bourzgui I."/>
            <person name="Brown A."/>
            <person name="Cahill P."/>
            <person name="Channer S."/>
            <person name="Cheshatsang Y."/>
            <person name="Chuda L."/>
            <person name="Citroen M."/>
            <person name="Collymore A."/>
            <person name="Cooke P."/>
            <person name="Costello M."/>
            <person name="D'Aco K."/>
            <person name="Daza R."/>
            <person name="De Haan G."/>
            <person name="DeGray S."/>
            <person name="DeMaso C."/>
            <person name="Dhargay N."/>
            <person name="Dooley K."/>
            <person name="Dooley E."/>
            <person name="Doricent M."/>
            <person name="Dorje P."/>
            <person name="Dorjee K."/>
            <person name="Dupes A."/>
            <person name="Elong R."/>
            <person name="Falk J."/>
            <person name="Farina A."/>
            <person name="Faro S."/>
            <person name="Ferguson D."/>
            <person name="Fisher S."/>
            <person name="Foley C.D."/>
            <person name="Franke A."/>
            <person name="Friedrich D."/>
            <person name="Gadbois L."/>
            <person name="Gearin G."/>
            <person name="Gearin C.R."/>
            <person name="Giannoukos G."/>
            <person name="Goode T."/>
            <person name="Graham J."/>
            <person name="Grandbois E."/>
            <person name="Grewal S."/>
            <person name="Gyaltsen K."/>
            <person name="Hafez N."/>
            <person name="Hagos B."/>
            <person name="Hall J."/>
            <person name="Henson C."/>
            <person name="Hollinger A."/>
            <person name="Honan T."/>
            <person name="Huard M.D."/>
            <person name="Hughes L."/>
            <person name="Hurhula B."/>
            <person name="Husby M.E."/>
            <person name="Kamat A."/>
            <person name="Kanga B."/>
            <person name="Kashin S."/>
            <person name="Khazanovich D."/>
            <person name="Kisner P."/>
            <person name="Lance K."/>
            <person name="Lara M."/>
            <person name="Lee W."/>
            <person name="Lennon N."/>
            <person name="Letendre F."/>
            <person name="LeVine R."/>
            <person name="Lipovsky A."/>
            <person name="Liu X."/>
            <person name="Liu J."/>
            <person name="Liu S."/>
            <person name="Lokyitsang T."/>
            <person name="Lokyitsang Y."/>
            <person name="Lubonja R."/>
            <person name="Lui A."/>
            <person name="MacDonald P."/>
            <person name="Magnisalis V."/>
            <person name="Maru K."/>
            <person name="Matthews C."/>
            <person name="McCusker W."/>
            <person name="McDonough S."/>
            <person name="Mehta T."/>
            <person name="Meldrim J."/>
            <person name="Meneus L."/>
            <person name="Mihai O."/>
            <person name="Mihalev A."/>
            <person name="Mihova T."/>
            <person name="Mittelman R."/>
            <person name="Mlenga V."/>
            <person name="Montmayeur A."/>
            <person name="Mulrain L."/>
            <person name="Navidi A."/>
            <person name="Naylor J."/>
            <person name="Negash T."/>
            <person name="Nguyen T."/>
            <person name="Nguyen N."/>
            <person name="Nicol R."/>
            <person name="Norbu C."/>
            <person name="Norbu N."/>
            <person name="Novod N."/>
            <person name="O'Neill B."/>
            <person name="Osman S."/>
            <person name="Markiewicz E."/>
            <person name="Oyono O.L."/>
            <person name="Patti C."/>
            <person name="Phunkhang P."/>
            <person name="Pierre F."/>
            <person name="Priest M."/>
            <person name="Raghuraman S."/>
            <person name="Rege F."/>
            <person name="Reyes R."/>
            <person name="Rise C."/>
            <person name="Rogov P."/>
            <person name="Ross K."/>
            <person name="Ryan E."/>
            <person name="Settipalli S."/>
            <person name="Shea T."/>
            <person name="Sherpa N."/>
            <person name="Shi L."/>
            <person name="Shih D."/>
            <person name="Sparrow T."/>
            <person name="Spaulding J."/>
            <person name="Stalker J."/>
            <person name="Stange-Thomann N."/>
            <person name="Stavropoulos S."/>
            <person name="Stone C."/>
            <person name="Strader C."/>
            <person name="Tesfaye S."/>
            <person name="Thomson T."/>
            <person name="Thoulutsang Y."/>
            <person name="Thoulutsang D."/>
            <person name="Topham K."/>
            <person name="Topping I."/>
            <person name="Tsamla T."/>
            <person name="Vassiliev H."/>
            <person name="Vo A."/>
            <person name="Wangchuk T."/>
            <person name="Wangdi T."/>
            <person name="Weiand M."/>
            <person name="Wilkinson J."/>
            <person name="Wilson A."/>
            <person name="Yadav S."/>
            <person name="Young G."/>
            <person name="Yu Q."/>
            <person name="Zembek L."/>
            <person name="Zhong D."/>
            <person name="Zimmer A."/>
            <person name="Zwirko Z."/>
            <person name="Jaffe D.B."/>
            <person name="Alvarez P."/>
            <person name="Brockman W."/>
            <person name="Butler J."/>
            <person name="Chin C."/>
            <person name="Gnerre S."/>
            <person name="Grabherr M."/>
            <person name="Kleber M."/>
            <person name="Mauceli E."/>
            <person name="MacCallum I."/>
        </authorList>
    </citation>
    <scope>NUCLEOTIDE SEQUENCE [LARGE SCALE GENOMIC DNA]</scope>
    <source>
        <strain evidence="3">Tucson 15010-1051.87</strain>
    </source>
</reference>
<gene>
    <name evidence="2" type="primary">Dvir\GJ19147</name>
    <name evidence="2" type="ORF">Dvir_GJ19147</name>
</gene>
<feature type="compositionally biased region" description="Polar residues" evidence="1">
    <location>
        <begin position="371"/>
        <end position="385"/>
    </location>
</feature>
<dbReference type="PhylomeDB" id="B4M350"/>